<dbReference type="Proteomes" id="UP001151529">
    <property type="component" value="Chromosome 19"/>
</dbReference>
<protein>
    <submittedName>
        <fullName evidence="1">Uncharacterized protein</fullName>
    </submittedName>
</protein>
<organism evidence="1 2">
    <name type="scientific">Salix viminalis</name>
    <name type="common">Common osier</name>
    <name type="synonym">Basket willow</name>
    <dbReference type="NCBI Taxonomy" id="40686"/>
    <lineage>
        <taxon>Eukaryota</taxon>
        <taxon>Viridiplantae</taxon>
        <taxon>Streptophyta</taxon>
        <taxon>Embryophyta</taxon>
        <taxon>Tracheophyta</taxon>
        <taxon>Spermatophyta</taxon>
        <taxon>Magnoliopsida</taxon>
        <taxon>eudicotyledons</taxon>
        <taxon>Gunneridae</taxon>
        <taxon>Pentapetalae</taxon>
        <taxon>rosids</taxon>
        <taxon>fabids</taxon>
        <taxon>Malpighiales</taxon>
        <taxon>Salicaceae</taxon>
        <taxon>Saliceae</taxon>
        <taxon>Salix</taxon>
    </lineage>
</organism>
<keyword evidence="2" id="KW-1185">Reference proteome</keyword>
<comment type="caution">
    <text evidence="1">The sequence shown here is derived from an EMBL/GenBank/DDBJ whole genome shotgun (WGS) entry which is preliminary data.</text>
</comment>
<dbReference type="EMBL" id="JAPFFL010000010">
    <property type="protein sequence ID" value="KAJ6697595.1"/>
    <property type="molecule type" value="Genomic_DNA"/>
</dbReference>
<proteinExistence type="predicted"/>
<sequence>MRKDESGVAMVVCCGGWLAGKKGAAQEKEKEQGGLLMADKGREWVCCDWRRGGRAAAQSRRGRVVEEVKGTTRAGAEGRENKERVKGCKGCGAAMVVSGWKGRRVRVEGR</sequence>
<reference evidence="1" key="1">
    <citation type="submission" date="2022-11" db="EMBL/GenBank/DDBJ databases">
        <authorList>
            <person name="Hyden B.L."/>
            <person name="Feng K."/>
            <person name="Yates T."/>
            <person name="Jawdy S."/>
            <person name="Smart L.B."/>
            <person name="Muchero W."/>
        </authorList>
    </citation>
    <scope>NUCLEOTIDE SEQUENCE</scope>
    <source>
        <tissue evidence="1">Shoot tip</tissue>
    </source>
</reference>
<reference evidence="1" key="2">
    <citation type="journal article" date="2023" name="Int. J. Mol. Sci.">
        <title>De Novo Assembly and Annotation of 11 Diverse Shrub Willow (Salix) Genomes Reveals Novel Gene Organization in Sex-Linked Regions.</title>
        <authorList>
            <person name="Hyden B."/>
            <person name="Feng K."/>
            <person name="Yates T.B."/>
            <person name="Jawdy S."/>
            <person name="Cereghino C."/>
            <person name="Smart L.B."/>
            <person name="Muchero W."/>
        </authorList>
    </citation>
    <scope>NUCLEOTIDE SEQUENCE [LARGE SCALE GENOMIC DNA]</scope>
    <source>
        <tissue evidence="1">Shoot tip</tissue>
    </source>
</reference>
<accession>A0A9Q0T220</accession>
<evidence type="ECO:0000313" key="1">
    <source>
        <dbReference type="EMBL" id="KAJ6697595.1"/>
    </source>
</evidence>
<name>A0A9Q0T220_SALVM</name>
<evidence type="ECO:0000313" key="2">
    <source>
        <dbReference type="Proteomes" id="UP001151529"/>
    </source>
</evidence>
<dbReference type="AlphaFoldDB" id="A0A9Q0T220"/>
<gene>
    <name evidence="1" type="ORF">OIU85_003918</name>
</gene>